<evidence type="ECO:0000313" key="2">
    <source>
        <dbReference type="EMBL" id="GJU02284.1"/>
    </source>
</evidence>
<evidence type="ECO:0000313" key="3">
    <source>
        <dbReference type="Proteomes" id="UP001151760"/>
    </source>
</evidence>
<reference evidence="2" key="2">
    <citation type="submission" date="2022-01" db="EMBL/GenBank/DDBJ databases">
        <authorList>
            <person name="Yamashiro T."/>
            <person name="Shiraishi A."/>
            <person name="Satake H."/>
            <person name="Nakayama K."/>
        </authorList>
    </citation>
    <scope>NUCLEOTIDE SEQUENCE</scope>
</reference>
<organism evidence="2 3">
    <name type="scientific">Tanacetum coccineum</name>
    <dbReference type="NCBI Taxonomy" id="301880"/>
    <lineage>
        <taxon>Eukaryota</taxon>
        <taxon>Viridiplantae</taxon>
        <taxon>Streptophyta</taxon>
        <taxon>Embryophyta</taxon>
        <taxon>Tracheophyta</taxon>
        <taxon>Spermatophyta</taxon>
        <taxon>Magnoliopsida</taxon>
        <taxon>eudicotyledons</taxon>
        <taxon>Gunneridae</taxon>
        <taxon>Pentapetalae</taxon>
        <taxon>asterids</taxon>
        <taxon>campanulids</taxon>
        <taxon>Asterales</taxon>
        <taxon>Asteraceae</taxon>
        <taxon>Asteroideae</taxon>
        <taxon>Anthemideae</taxon>
        <taxon>Anthemidinae</taxon>
        <taxon>Tanacetum</taxon>
    </lineage>
</organism>
<feature type="compositionally biased region" description="Basic and acidic residues" evidence="1">
    <location>
        <begin position="23"/>
        <end position="35"/>
    </location>
</feature>
<sequence>MKDDKGKRVMESNSGAVKKRKKSDIIGADKEKGESSKASTSKPKKGKGKKPYVFQTRTTPKPLYNAIVTLKPISIAMLAQNGLEIYTSIVITQQLIGEMLGIKNEGVDLMEEVNANDDEMVKDWDSQFKKGKEITPSYLKSLIRKSKVADMNFKLNFIVMFTSMLYVDGTVCNEFNVGRKRPPTSFWTMELLKEREYEEINAGGIGKGALQGPFVEEDDPMPEDEDHFGCNYPRSLHYKTVGNEGNSCSDLNGDNNDEPQQVNTLQEPVDNNSKDYDSPTFAMGPATQKEVFTRVDKTPVTDRNTSALSSANQSEPINAVSLSMCKPVLKDEDVVHGRGKRKYTKRKRVSYTRGFSNWQTDKRPNDSGVFLMRHMEAYMGTIISKWACGLETEGRKQNTMLGRLRKRYAATLLLSKFNMHSYIVRAQLEGIQVAEGPVKRMKLPARGK</sequence>
<comment type="caution">
    <text evidence="2">The sequence shown here is derived from an EMBL/GenBank/DDBJ whole genome shotgun (WGS) entry which is preliminary data.</text>
</comment>
<protein>
    <submittedName>
        <fullName evidence="2">Uncharacterized protein</fullName>
    </submittedName>
</protein>
<name>A0ABQ5IQ46_9ASTR</name>
<keyword evidence="3" id="KW-1185">Reference proteome</keyword>
<proteinExistence type="predicted"/>
<feature type="compositionally biased region" description="Basic and acidic residues" evidence="1">
    <location>
        <begin position="1"/>
        <end position="10"/>
    </location>
</feature>
<evidence type="ECO:0000256" key="1">
    <source>
        <dbReference type="SAM" id="MobiDB-lite"/>
    </source>
</evidence>
<dbReference type="EMBL" id="BQNB010021044">
    <property type="protein sequence ID" value="GJU02284.1"/>
    <property type="molecule type" value="Genomic_DNA"/>
</dbReference>
<dbReference type="Proteomes" id="UP001151760">
    <property type="component" value="Unassembled WGS sequence"/>
</dbReference>
<feature type="region of interest" description="Disordered" evidence="1">
    <location>
        <begin position="1"/>
        <end position="54"/>
    </location>
</feature>
<gene>
    <name evidence="2" type="ORF">Tco_1112622</name>
</gene>
<reference evidence="2" key="1">
    <citation type="journal article" date="2022" name="Int. J. Mol. Sci.">
        <title>Draft Genome of Tanacetum Coccineum: Genomic Comparison of Closely Related Tanacetum-Family Plants.</title>
        <authorList>
            <person name="Yamashiro T."/>
            <person name="Shiraishi A."/>
            <person name="Nakayama K."/>
            <person name="Satake H."/>
        </authorList>
    </citation>
    <scope>NUCLEOTIDE SEQUENCE</scope>
</reference>
<accession>A0ABQ5IQ46</accession>